<dbReference type="Proteomes" id="UP000654075">
    <property type="component" value="Unassembled WGS sequence"/>
</dbReference>
<name>A0A813GD80_POLGL</name>
<evidence type="ECO:0000313" key="6">
    <source>
        <dbReference type="EMBL" id="CAE8666695.1"/>
    </source>
</evidence>
<dbReference type="EMBL" id="CAJNNW010020701">
    <property type="protein sequence ID" value="CAE8666695.1"/>
    <property type="molecule type" value="Genomic_DNA"/>
</dbReference>
<evidence type="ECO:0008006" key="8">
    <source>
        <dbReference type="Google" id="ProtNLM"/>
    </source>
</evidence>
<keyword evidence="7" id="KW-1185">Reference proteome</keyword>
<dbReference type="Proteomes" id="UP000626109">
    <property type="component" value="Unassembled WGS sequence"/>
</dbReference>
<feature type="transmembrane region" description="Helical" evidence="4">
    <location>
        <begin position="89"/>
        <end position="110"/>
    </location>
</feature>
<gene>
    <name evidence="5" type="ORF">PGLA1383_LOCUS40401</name>
    <name evidence="6" type="ORF">PGLA2088_LOCUS16380</name>
</gene>
<keyword evidence="3" id="KW-0687">Ribonucleoprotein</keyword>
<sequence>MMRQGVVGIKVKIMLSHDPEGKMGPKIIMPDCITIHEPKEEVVPMAVPQGEYTGEGYFGDAVSVIGCFLVAGFVIICCSYLVAVTWLQVVLSVILLLLVVVLFGIIVAVIF</sequence>
<keyword evidence="2" id="KW-0689">Ribosomal protein</keyword>
<dbReference type="EMBL" id="CAJNNV010028111">
    <property type="protein sequence ID" value="CAE8623086.1"/>
    <property type="molecule type" value="Genomic_DNA"/>
</dbReference>
<dbReference type="AlphaFoldDB" id="A0A813GD80"/>
<dbReference type="InterPro" id="IPR036419">
    <property type="entry name" value="Ribosomal_S3_C_sf"/>
</dbReference>
<keyword evidence="4" id="KW-0472">Membrane</keyword>
<dbReference type="GO" id="GO:0005840">
    <property type="term" value="C:ribosome"/>
    <property type="evidence" value="ECO:0007669"/>
    <property type="project" value="UniProtKB-KW"/>
</dbReference>
<comment type="caution">
    <text evidence="5">The sequence shown here is derived from an EMBL/GenBank/DDBJ whole genome shotgun (WGS) entry which is preliminary data.</text>
</comment>
<evidence type="ECO:0000313" key="5">
    <source>
        <dbReference type="EMBL" id="CAE8623086.1"/>
    </source>
</evidence>
<keyword evidence="4" id="KW-1133">Transmembrane helix</keyword>
<evidence type="ECO:0000256" key="3">
    <source>
        <dbReference type="ARBA" id="ARBA00023274"/>
    </source>
</evidence>
<reference evidence="5" key="1">
    <citation type="submission" date="2021-02" db="EMBL/GenBank/DDBJ databases">
        <authorList>
            <person name="Dougan E. K."/>
            <person name="Rhodes N."/>
            <person name="Thang M."/>
            <person name="Chan C."/>
        </authorList>
    </citation>
    <scope>NUCLEOTIDE SEQUENCE</scope>
</reference>
<organism evidence="5 7">
    <name type="scientific">Polarella glacialis</name>
    <name type="common">Dinoflagellate</name>
    <dbReference type="NCBI Taxonomy" id="89957"/>
    <lineage>
        <taxon>Eukaryota</taxon>
        <taxon>Sar</taxon>
        <taxon>Alveolata</taxon>
        <taxon>Dinophyceae</taxon>
        <taxon>Suessiales</taxon>
        <taxon>Suessiaceae</taxon>
        <taxon>Polarella</taxon>
    </lineage>
</organism>
<accession>A0A813GD80</accession>
<keyword evidence="4" id="KW-0812">Transmembrane</keyword>
<dbReference type="OrthoDB" id="10248446at2759"/>
<feature type="transmembrane region" description="Helical" evidence="4">
    <location>
        <begin position="61"/>
        <end position="83"/>
    </location>
</feature>
<evidence type="ECO:0000256" key="2">
    <source>
        <dbReference type="ARBA" id="ARBA00022980"/>
    </source>
</evidence>
<protein>
    <recommendedName>
        <fullName evidence="8">Ribosomal protein S3 C-terminal domain-containing protein</fullName>
    </recommendedName>
</protein>
<evidence type="ECO:0000313" key="7">
    <source>
        <dbReference type="Proteomes" id="UP000654075"/>
    </source>
</evidence>
<dbReference type="Gene3D" id="3.30.1140.32">
    <property type="entry name" value="Ribosomal protein S3, C-terminal domain"/>
    <property type="match status" value="1"/>
</dbReference>
<dbReference type="GO" id="GO:1990904">
    <property type="term" value="C:ribonucleoprotein complex"/>
    <property type="evidence" value="ECO:0007669"/>
    <property type="project" value="UniProtKB-KW"/>
</dbReference>
<evidence type="ECO:0000256" key="4">
    <source>
        <dbReference type="SAM" id="Phobius"/>
    </source>
</evidence>
<comment type="similarity">
    <text evidence="1">Belongs to the universal ribosomal protein uS3 family.</text>
</comment>
<proteinExistence type="inferred from homology"/>
<evidence type="ECO:0000256" key="1">
    <source>
        <dbReference type="ARBA" id="ARBA00010761"/>
    </source>
</evidence>